<keyword evidence="1" id="KW-0479">Metal-binding</keyword>
<dbReference type="InterPro" id="IPR013087">
    <property type="entry name" value="Znf_C2H2_type"/>
</dbReference>
<dbReference type="SUPFAM" id="SSF57667">
    <property type="entry name" value="beta-beta-alpha zinc fingers"/>
    <property type="match status" value="4"/>
</dbReference>
<feature type="domain" description="C2H2-type" evidence="7">
    <location>
        <begin position="192"/>
        <end position="219"/>
    </location>
</feature>
<dbReference type="EMBL" id="BTSX01000003">
    <property type="protein sequence ID" value="GMS90323.1"/>
    <property type="molecule type" value="Genomic_DNA"/>
</dbReference>
<dbReference type="PANTHER" id="PTHR23235">
    <property type="entry name" value="KRUEPPEL-LIKE TRANSCRIPTION FACTOR"/>
    <property type="match status" value="1"/>
</dbReference>
<dbReference type="FunFam" id="3.30.160.60:FF:001732">
    <property type="entry name" value="Zgc:162936"/>
    <property type="match status" value="1"/>
</dbReference>
<gene>
    <name evidence="8" type="ORF">PENTCL1PPCAC_12498</name>
</gene>
<dbReference type="AlphaFoldDB" id="A0AAV5T861"/>
<accession>A0AAV5T861</accession>
<evidence type="ECO:0000259" key="7">
    <source>
        <dbReference type="PROSITE" id="PS50157"/>
    </source>
</evidence>
<dbReference type="PROSITE" id="PS00028">
    <property type="entry name" value="ZINC_FINGER_C2H2_1"/>
    <property type="match status" value="5"/>
</dbReference>
<dbReference type="Proteomes" id="UP001432027">
    <property type="component" value="Unassembled WGS sequence"/>
</dbReference>
<feature type="domain" description="C2H2-type" evidence="7">
    <location>
        <begin position="275"/>
        <end position="303"/>
    </location>
</feature>
<feature type="compositionally biased region" description="Basic and acidic residues" evidence="6">
    <location>
        <begin position="262"/>
        <end position="271"/>
    </location>
</feature>
<dbReference type="GO" id="GO:0005694">
    <property type="term" value="C:chromosome"/>
    <property type="evidence" value="ECO:0007669"/>
    <property type="project" value="UniProtKB-ARBA"/>
</dbReference>
<dbReference type="PROSITE" id="PS50157">
    <property type="entry name" value="ZINC_FINGER_C2H2_2"/>
    <property type="match status" value="5"/>
</dbReference>
<keyword evidence="2" id="KW-0677">Repeat</keyword>
<name>A0AAV5T861_9BILA</name>
<evidence type="ECO:0000256" key="3">
    <source>
        <dbReference type="ARBA" id="ARBA00022771"/>
    </source>
</evidence>
<proteinExistence type="predicted"/>
<evidence type="ECO:0000256" key="5">
    <source>
        <dbReference type="PROSITE-ProRule" id="PRU00042"/>
    </source>
</evidence>
<feature type="non-terminal residue" evidence="8">
    <location>
        <position position="311"/>
    </location>
</feature>
<protein>
    <recommendedName>
        <fullName evidence="7">C2H2-type domain-containing protein</fullName>
    </recommendedName>
</protein>
<evidence type="ECO:0000256" key="4">
    <source>
        <dbReference type="ARBA" id="ARBA00022833"/>
    </source>
</evidence>
<evidence type="ECO:0000256" key="6">
    <source>
        <dbReference type="SAM" id="MobiDB-lite"/>
    </source>
</evidence>
<dbReference type="GO" id="GO:0000981">
    <property type="term" value="F:DNA-binding transcription factor activity, RNA polymerase II-specific"/>
    <property type="evidence" value="ECO:0007669"/>
    <property type="project" value="TreeGrafter"/>
</dbReference>
<reference evidence="8" key="1">
    <citation type="submission" date="2023-10" db="EMBL/GenBank/DDBJ databases">
        <title>Genome assembly of Pristionchus species.</title>
        <authorList>
            <person name="Yoshida K."/>
            <person name="Sommer R.J."/>
        </authorList>
    </citation>
    <scope>NUCLEOTIDE SEQUENCE</scope>
    <source>
        <strain evidence="8">RS0144</strain>
    </source>
</reference>
<comment type="caution">
    <text evidence="8">The sequence shown here is derived from an EMBL/GenBank/DDBJ whole genome shotgun (WGS) entry which is preliminary data.</text>
</comment>
<dbReference type="InterPro" id="IPR036236">
    <property type="entry name" value="Znf_C2H2_sf"/>
</dbReference>
<feature type="domain" description="C2H2-type" evidence="7">
    <location>
        <begin position="164"/>
        <end position="192"/>
    </location>
</feature>
<sequence length="311" mass="35798">ICGEMFDFLCQLTRHKAAHVVMPSQKDTMNVSALAEEKSLNEQPSMNENMDEPTERNIVNDNLDSMEDDMIGEEREDEETSLKEPESESGKRIENYPCNICQREFDTKAGLSGHMALHSRNKRRRWLKKGNMGPKFTCDRCPYYCASTTALAIHKCTHTGERPHKCPHCSYRFASSSFLKNHIRLVHGLKQYACPLCEEKFDRLSQLTIHKRNHYKIFPAQNHHSTINKKSSETVIVKENGRSSRNAPRPLRYTDINVNDNTSKKTEKGAPSEEYPCDLCSRVFERKRSLINHCNSVHYDKTSLLSTKSLN</sequence>
<dbReference type="PANTHER" id="PTHR23235:SF120">
    <property type="entry name" value="KRUPPEL-LIKE FACTOR 15"/>
    <property type="match status" value="1"/>
</dbReference>
<organism evidence="8 9">
    <name type="scientific">Pristionchus entomophagus</name>
    <dbReference type="NCBI Taxonomy" id="358040"/>
    <lineage>
        <taxon>Eukaryota</taxon>
        <taxon>Metazoa</taxon>
        <taxon>Ecdysozoa</taxon>
        <taxon>Nematoda</taxon>
        <taxon>Chromadorea</taxon>
        <taxon>Rhabditida</taxon>
        <taxon>Rhabditina</taxon>
        <taxon>Diplogasteromorpha</taxon>
        <taxon>Diplogasteroidea</taxon>
        <taxon>Neodiplogasteridae</taxon>
        <taxon>Pristionchus</taxon>
    </lineage>
</organism>
<dbReference type="Pfam" id="PF13894">
    <property type="entry name" value="zf-C2H2_4"/>
    <property type="match status" value="1"/>
</dbReference>
<keyword evidence="4" id="KW-0862">Zinc</keyword>
<evidence type="ECO:0000256" key="1">
    <source>
        <dbReference type="ARBA" id="ARBA00022723"/>
    </source>
</evidence>
<dbReference type="GO" id="GO:0045893">
    <property type="term" value="P:positive regulation of DNA-templated transcription"/>
    <property type="evidence" value="ECO:0007669"/>
    <property type="project" value="UniProtKB-ARBA"/>
</dbReference>
<feature type="domain" description="C2H2-type" evidence="7">
    <location>
        <begin position="96"/>
        <end position="123"/>
    </location>
</feature>
<evidence type="ECO:0000256" key="2">
    <source>
        <dbReference type="ARBA" id="ARBA00022737"/>
    </source>
</evidence>
<dbReference type="GO" id="GO:0000978">
    <property type="term" value="F:RNA polymerase II cis-regulatory region sequence-specific DNA binding"/>
    <property type="evidence" value="ECO:0007669"/>
    <property type="project" value="TreeGrafter"/>
</dbReference>
<dbReference type="GO" id="GO:0008270">
    <property type="term" value="F:zinc ion binding"/>
    <property type="evidence" value="ECO:0007669"/>
    <property type="project" value="UniProtKB-KW"/>
</dbReference>
<keyword evidence="3 5" id="KW-0863">Zinc-finger</keyword>
<dbReference type="Pfam" id="PF00096">
    <property type="entry name" value="zf-C2H2"/>
    <property type="match status" value="2"/>
</dbReference>
<feature type="region of interest" description="Disordered" evidence="6">
    <location>
        <begin position="239"/>
        <end position="274"/>
    </location>
</feature>
<feature type="domain" description="C2H2-type" evidence="7">
    <location>
        <begin position="136"/>
        <end position="163"/>
    </location>
</feature>
<evidence type="ECO:0000313" key="8">
    <source>
        <dbReference type="EMBL" id="GMS90323.1"/>
    </source>
</evidence>
<keyword evidence="9" id="KW-1185">Reference proteome</keyword>
<feature type="non-terminal residue" evidence="8">
    <location>
        <position position="1"/>
    </location>
</feature>
<dbReference type="SMART" id="SM00355">
    <property type="entry name" value="ZnF_C2H2"/>
    <property type="match status" value="5"/>
</dbReference>
<dbReference type="Gene3D" id="3.30.160.60">
    <property type="entry name" value="Classic Zinc Finger"/>
    <property type="match status" value="4"/>
</dbReference>
<evidence type="ECO:0000313" key="9">
    <source>
        <dbReference type="Proteomes" id="UP001432027"/>
    </source>
</evidence>